<accession>A0A5C6PLE9</accession>
<comment type="caution">
    <text evidence="1">The sequence shown here is derived from an EMBL/GenBank/DDBJ whole genome shotgun (WGS) entry which is preliminary data.</text>
</comment>
<name>A0A5C6PLE9_9TELE</name>
<reference evidence="1 2" key="1">
    <citation type="submission" date="2019-04" db="EMBL/GenBank/DDBJ databases">
        <title>Chromosome genome assembly for Takifugu flavidus.</title>
        <authorList>
            <person name="Xiao S."/>
        </authorList>
    </citation>
    <scope>NUCLEOTIDE SEQUENCE [LARGE SCALE GENOMIC DNA]</scope>
    <source>
        <strain evidence="1">HTHZ2018</strain>
        <tissue evidence="1">Muscle</tissue>
    </source>
</reference>
<proteinExistence type="predicted"/>
<evidence type="ECO:0000313" key="2">
    <source>
        <dbReference type="Proteomes" id="UP000324091"/>
    </source>
</evidence>
<protein>
    <submittedName>
        <fullName evidence="1">Uncharacterized protein</fullName>
    </submittedName>
</protein>
<sequence>MSKHLIRRVGRLLFNICDGILSLMLI</sequence>
<dbReference type="Proteomes" id="UP000324091">
    <property type="component" value="Chromosome 10"/>
</dbReference>
<gene>
    <name evidence="1" type="ORF">D4764_10G0007660</name>
</gene>
<organism evidence="1 2">
    <name type="scientific">Takifugu flavidus</name>
    <name type="common">sansaifugu</name>
    <dbReference type="NCBI Taxonomy" id="433684"/>
    <lineage>
        <taxon>Eukaryota</taxon>
        <taxon>Metazoa</taxon>
        <taxon>Chordata</taxon>
        <taxon>Craniata</taxon>
        <taxon>Vertebrata</taxon>
        <taxon>Euteleostomi</taxon>
        <taxon>Actinopterygii</taxon>
        <taxon>Neopterygii</taxon>
        <taxon>Teleostei</taxon>
        <taxon>Neoteleostei</taxon>
        <taxon>Acanthomorphata</taxon>
        <taxon>Eupercaria</taxon>
        <taxon>Tetraodontiformes</taxon>
        <taxon>Tetradontoidea</taxon>
        <taxon>Tetraodontidae</taxon>
        <taxon>Takifugu</taxon>
    </lineage>
</organism>
<evidence type="ECO:0000313" key="1">
    <source>
        <dbReference type="EMBL" id="TWW79736.1"/>
    </source>
</evidence>
<dbReference type="EMBL" id="RHFK02000002">
    <property type="protein sequence ID" value="TWW79736.1"/>
    <property type="molecule type" value="Genomic_DNA"/>
</dbReference>
<keyword evidence="2" id="KW-1185">Reference proteome</keyword>
<dbReference type="AlphaFoldDB" id="A0A5C6PLE9"/>